<dbReference type="Pfam" id="PF00528">
    <property type="entry name" value="BPD_transp_1"/>
    <property type="match status" value="1"/>
</dbReference>
<dbReference type="Gene3D" id="1.10.3720.10">
    <property type="entry name" value="MetI-like"/>
    <property type="match status" value="1"/>
</dbReference>
<dbReference type="RefSeq" id="WP_065544355.1">
    <property type="nucleotide sequence ID" value="NZ_CP015405.2"/>
</dbReference>
<keyword evidence="10" id="KW-1185">Reference proteome</keyword>
<evidence type="ECO:0000256" key="5">
    <source>
        <dbReference type="ARBA" id="ARBA00022989"/>
    </source>
</evidence>
<evidence type="ECO:0000256" key="6">
    <source>
        <dbReference type="ARBA" id="ARBA00023136"/>
    </source>
</evidence>
<dbReference type="GO" id="GO:0005886">
    <property type="term" value="C:plasma membrane"/>
    <property type="evidence" value="ECO:0007669"/>
    <property type="project" value="UniProtKB-SubCell"/>
</dbReference>
<dbReference type="CDD" id="cd06261">
    <property type="entry name" value="TM_PBP2"/>
    <property type="match status" value="1"/>
</dbReference>
<dbReference type="GO" id="GO:0055085">
    <property type="term" value="P:transmembrane transport"/>
    <property type="evidence" value="ECO:0007669"/>
    <property type="project" value="InterPro"/>
</dbReference>
<comment type="subcellular location">
    <subcellularLocation>
        <location evidence="1 7">Cell membrane</location>
        <topology evidence="1 7">Multi-pass membrane protein</topology>
    </subcellularLocation>
</comment>
<gene>
    <name evidence="9" type="ORF">A4V09_22485</name>
</gene>
<reference evidence="9" key="1">
    <citation type="submission" date="2017-04" db="EMBL/GenBank/DDBJ databases">
        <title>Complete Genome Sequences of Twelve Strains of a Stable Defined Moderately Diverse Mouse Microbiota 2 (sDMDMm2).</title>
        <authorList>
            <person name="Uchimura Y."/>
            <person name="Wyss M."/>
            <person name="Brugiroux S."/>
            <person name="Limenitakis J.P."/>
            <person name="Stecher B."/>
            <person name="McCoy K.D."/>
            <person name="Macpherson A.J."/>
        </authorList>
    </citation>
    <scope>NUCLEOTIDE SEQUENCE</scope>
    <source>
        <strain evidence="9">YL58</strain>
    </source>
</reference>
<comment type="similarity">
    <text evidence="7">Belongs to the binding-protein-dependent transport system permease family.</text>
</comment>
<feature type="transmembrane region" description="Helical" evidence="7">
    <location>
        <begin position="114"/>
        <end position="135"/>
    </location>
</feature>
<protein>
    <submittedName>
        <fullName evidence="9">ABC transporter permease</fullName>
    </submittedName>
</protein>
<evidence type="ECO:0000256" key="7">
    <source>
        <dbReference type="RuleBase" id="RU363032"/>
    </source>
</evidence>
<keyword evidence="3" id="KW-1003">Cell membrane</keyword>
<dbReference type="PROSITE" id="PS50928">
    <property type="entry name" value="ABC_TM1"/>
    <property type="match status" value="1"/>
</dbReference>
<dbReference type="Proteomes" id="UP000092574">
    <property type="component" value="Chromosome"/>
</dbReference>
<name>A0A1C7IF44_9FIRM</name>
<dbReference type="AlphaFoldDB" id="A0A1C7IF44"/>
<dbReference type="PANTHER" id="PTHR43005">
    <property type="entry name" value="BLR7065 PROTEIN"/>
    <property type="match status" value="1"/>
</dbReference>
<dbReference type="KEGG" id="byl:A4V09_22485"/>
<evidence type="ECO:0000256" key="3">
    <source>
        <dbReference type="ARBA" id="ARBA00022475"/>
    </source>
</evidence>
<dbReference type="EMBL" id="CP015405">
    <property type="protein sequence ID" value="ANU78271.1"/>
    <property type="molecule type" value="Genomic_DNA"/>
</dbReference>
<dbReference type="SUPFAM" id="SSF161098">
    <property type="entry name" value="MetI-like"/>
    <property type="match status" value="1"/>
</dbReference>
<keyword evidence="4 7" id="KW-0812">Transmembrane</keyword>
<proteinExistence type="inferred from homology"/>
<feature type="domain" description="ABC transmembrane type-1" evidence="8">
    <location>
        <begin position="77"/>
        <end position="291"/>
    </location>
</feature>
<dbReference type="PANTHER" id="PTHR43005:SF1">
    <property type="entry name" value="SPERMIDINE_PUTRESCINE TRANSPORT SYSTEM PERMEASE PROTEIN"/>
    <property type="match status" value="1"/>
</dbReference>
<accession>A0A1C7IF44</accession>
<evidence type="ECO:0000256" key="2">
    <source>
        <dbReference type="ARBA" id="ARBA00022448"/>
    </source>
</evidence>
<evidence type="ECO:0000256" key="1">
    <source>
        <dbReference type="ARBA" id="ARBA00004651"/>
    </source>
</evidence>
<keyword evidence="2 7" id="KW-0813">Transport</keyword>
<organism evidence="9 10">
    <name type="scientific">Blautia pseudococcoides</name>
    <dbReference type="NCBI Taxonomy" id="1796616"/>
    <lineage>
        <taxon>Bacteria</taxon>
        <taxon>Bacillati</taxon>
        <taxon>Bacillota</taxon>
        <taxon>Clostridia</taxon>
        <taxon>Lachnospirales</taxon>
        <taxon>Lachnospiraceae</taxon>
        <taxon>Blautia</taxon>
    </lineage>
</organism>
<sequence length="301" mass="34074">MGSKYSRNSRREIRNGYAYIMPALIFMVAMIGFPILYNFYISFFDMTAQSVGIGHAEFIGLKNYEAIFSDPTMWKAVKNTFFYTIFCIVFQFMIGFAFAMFFSKKFKAARYLKGLMVISYMLPMTVVGLMFKFMLSPTNGVINDILMNLHLVKAPVEWLLNEKTVIWGLIIANTWVGIPFNMLLLSTGLDNVPQDVYESASIDGANSVQRFFYITVPMIKQSILSVLILGFVYTFKVFDLVYVTTGGGPVDASEVLSTYSYRLSFKTYYFGQGAAVANVLFLCLFVVALVYLKLIGKDEVS</sequence>
<evidence type="ECO:0000313" key="9">
    <source>
        <dbReference type="EMBL" id="ANU78271.1"/>
    </source>
</evidence>
<dbReference type="InterPro" id="IPR000515">
    <property type="entry name" value="MetI-like"/>
</dbReference>
<evidence type="ECO:0000259" key="8">
    <source>
        <dbReference type="PROSITE" id="PS50928"/>
    </source>
</evidence>
<feature type="transmembrane region" description="Helical" evidence="7">
    <location>
        <begin position="211"/>
        <end position="233"/>
    </location>
</feature>
<evidence type="ECO:0000256" key="4">
    <source>
        <dbReference type="ARBA" id="ARBA00022692"/>
    </source>
</evidence>
<feature type="transmembrane region" description="Helical" evidence="7">
    <location>
        <begin position="165"/>
        <end position="185"/>
    </location>
</feature>
<dbReference type="InterPro" id="IPR035906">
    <property type="entry name" value="MetI-like_sf"/>
</dbReference>
<keyword evidence="5 7" id="KW-1133">Transmembrane helix</keyword>
<feature type="transmembrane region" description="Helical" evidence="7">
    <location>
        <begin position="81"/>
        <end position="102"/>
    </location>
</feature>
<evidence type="ECO:0000313" key="10">
    <source>
        <dbReference type="Proteomes" id="UP000092574"/>
    </source>
</evidence>
<feature type="transmembrane region" description="Helical" evidence="7">
    <location>
        <begin position="269"/>
        <end position="292"/>
    </location>
</feature>
<keyword evidence="6 7" id="KW-0472">Membrane</keyword>
<dbReference type="STRING" id="1796616.A4V09_22485"/>
<dbReference type="OrthoDB" id="9761387at2"/>
<feature type="transmembrane region" description="Helical" evidence="7">
    <location>
        <begin position="16"/>
        <end position="37"/>
    </location>
</feature>